<proteinExistence type="predicted"/>
<feature type="compositionally biased region" description="Low complexity" evidence="1">
    <location>
        <begin position="12"/>
        <end position="26"/>
    </location>
</feature>
<accession>A0A9Q0IG02</accession>
<dbReference type="Proteomes" id="UP001148018">
    <property type="component" value="Unassembled WGS sequence"/>
</dbReference>
<dbReference type="PANTHER" id="PTHR15564:SF2">
    <property type="entry name" value="BMP_RETINOIC ACID-INDUCIBLE NEURAL-SPECIFIC PROTEIN 3"/>
    <property type="match status" value="1"/>
</dbReference>
<dbReference type="Pfam" id="PF19052">
    <property type="entry name" value="BRINP_C"/>
    <property type="match status" value="1"/>
</dbReference>
<protein>
    <recommendedName>
        <fullName evidence="2">BRINP C-terminal domain-containing protein</fullName>
    </recommendedName>
</protein>
<dbReference type="GO" id="GO:0030425">
    <property type="term" value="C:dendrite"/>
    <property type="evidence" value="ECO:0007669"/>
    <property type="project" value="TreeGrafter"/>
</dbReference>
<dbReference type="EMBL" id="JANIIK010000048">
    <property type="protein sequence ID" value="KAJ3599112.1"/>
    <property type="molecule type" value="Genomic_DNA"/>
</dbReference>
<dbReference type="GO" id="GO:0005737">
    <property type="term" value="C:cytoplasm"/>
    <property type="evidence" value="ECO:0007669"/>
    <property type="project" value="TreeGrafter"/>
</dbReference>
<dbReference type="InterPro" id="IPR033237">
    <property type="entry name" value="BRINP"/>
</dbReference>
<organism evidence="3 4">
    <name type="scientific">Muraenolepis orangiensis</name>
    <name type="common">Patagonian moray cod</name>
    <dbReference type="NCBI Taxonomy" id="630683"/>
    <lineage>
        <taxon>Eukaryota</taxon>
        <taxon>Metazoa</taxon>
        <taxon>Chordata</taxon>
        <taxon>Craniata</taxon>
        <taxon>Vertebrata</taxon>
        <taxon>Euteleostomi</taxon>
        <taxon>Actinopterygii</taxon>
        <taxon>Neopterygii</taxon>
        <taxon>Teleostei</taxon>
        <taxon>Neoteleostei</taxon>
        <taxon>Acanthomorphata</taxon>
        <taxon>Zeiogadaria</taxon>
        <taxon>Gadariae</taxon>
        <taxon>Gadiformes</taxon>
        <taxon>Muraenolepidoidei</taxon>
        <taxon>Muraenolepididae</taxon>
        <taxon>Muraenolepis</taxon>
    </lineage>
</organism>
<evidence type="ECO:0000313" key="3">
    <source>
        <dbReference type="EMBL" id="KAJ3599112.1"/>
    </source>
</evidence>
<evidence type="ECO:0000313" key="4">
    <source>
        <dbReference type="Proteomes" id="UP001148018"/>
    </source>
</evidence>
<feature type="region of interest" description="Disordered" evidence="1">
    <location>
        <begin position="1"/>
        <end position="26"/>
    </location>
</feature>
<dbReference type="GO" id="GO:0007399">
    <property type="term" value="P:nervous system development"/>
    <property type="evidence" value="ECO:0007669"/>
    <property type="project" value="TreeGrafter"/>
</dbReference>
<feature type="domain" description="BRINP C-terminal" evidence="2">
    <location>
        <begin position="105"/>
        <end position="172"/>
    </location>
</feature>
<reference evidence="3" key="1">
    <citation type="submission" date="2022-07" db="EMBL/GenBank/DDBJ databases">
        <title>Chromosome-level genome of Muraenolepis orangiensis.</title>
        <authorList>
            <person name="Kim J."/>
        </authorList>
    </citation>
    <scope>NUCLEOTIDE SEQUENCE</scope>
    <source>
        <strain evidence="3">KU_S4_2022</strain>
        <tissue evidence="3">Muscle</tissue>
    </source>
</reference>
<name>A0A9Q0IG02_9TELE</name>
<evidence type="ECO:0000259" key="2">
    <source>
        <dbReference type="Pfam" id="PF19052"/>
    </source>
</evidence>
<dbReference type="PANTHER" id="PTHR15564">
    <property type="entry name" value="MACPF DOMAIN-CONTAINING PROTEIN"/>
    <property type="match status" value="1"/>
</dbReference>
<dbReference type="InterPro" id="IPR057671">
    <property type="entry name" value="BRINP_C"/>
</dbReference>
<sequence>MDSSPPCPEPLSWSSEPHGFESSSFESSTVGSYVSMDAESASTTSSVGPGGSGGPLSWLLSDKGPFHHAQEFVDFTERYQQGFTTKYKIYSQEVVSAGLPVHPGTAMLQLLELRDRINRLSPPGQQRLDLFACLLRHRLKLTAGEVVRIHASLQAFSSRLPNSQDYETTKPAS</sequence>
<dbReference type="OrthoDB" id="10013872at2759"/>
<keyword evidence="4" id="KW-1185">Reference proteome</keyword>
<dbReference type="GO" id="GO:0071300">
    <property type="term" value="P:cellular response to retinoic acid"/>
    <property type="evidence" value="ECO:0007669"/>
    <property type="project" value="TreeGrafter"/>
</dbReference>
<dbReference type="GO" id="GO:0045666">
    <property type="term" value="P:positive regulation of neuron differentiation"/>
    <property type="evidence" value="ECO:0007669"/>
    <property type="project" value="InterPro"/>
</dbReference>
<comment type="caution">
    <text evidence="3">The sequence shown here is derived from an EMBL/GenBank/DDBJ whole genome shotgun (WGS) entry which is preliminary data.</text>
</comment>
<dbReference type="GO" id="GO:0045930">
    <property type="term" value="P:negative regulation of mitotic cell cycle"/>
    <property type="evidence" value="ECO:0007669"/>
    <property type="project" value="InterPro"/>
</dbReference>
<dbReference type="GO" id="GO:0043025">
    <property type="term" value="C:neuronal cell body"/>
    <property type="evidence" value="ECO:0007669"/>
    <property type="project" value="TreeGrafter"/>
</dbReference>
<gene>
    <name evidence="3" type="ORF">NHX12_033075</name>
</gene>
<evidence type="ECO:0000256" key="1">
    <source>
        <dbReference type="SAM" id="MobiDB-lite"/>
    </source>
</evidence>
<dbReference type="AlphaFoldDB" id="A0A9Q0IG02"/>